<dbReference type="PANTHER" id="PTHR32444">
    <property type="entry name" value="BULB-TYPE LECTIN DOMAIN-CONTAINING PROTEIN"/>
    <property type="match status" value="1"/>
</dbReference>
<evidence type="ECO:0000259" key="16">
    <source>
        <dbReference type="PROSITE" id="PS50011"/>
    </source>
</evidence>
<dbReference type="Gene3D" id="3.30.200.20">
    <property type="entry name" value="Phosphorylase Kinase, domain 1"/>
    <property type="match status" value="1"/>
</dbReference>
<dbReference type="Pfam" id="PF01453">
    <property type="entry name" value="B_lectin"/>
    <property type="match status" value="1"/>
</dbReference>
<reference evidence="19 20" key="1">
    <citation type="journal article" date="2023" name="bioRxiv">
        <title>Genome report: Whole genome sequence and annotation of Penstemon davidsonii.</title>
        <authorList>
            <person name="Ostevik K.L."/>
            <person name="Alabady M."/>
            <person name="Zhang M."/>
            <person name="Rausher M.D."/>
        </authorList>
    </citation>
    <scope>NUCLEOTIDE SEQUENCE [LARGE SCALE GENOMIC DNA]</scope>
    <source>
        <strain evidence="19">DNT005</strain>
        <tissue evidence="19">Whole leaf</tissue>
    </source>
</reference>
<evidence type="ECO:0000256" key="11">
    <source>
        <dbReference type="ARBA" id="ARBA00023157"/>
    </source>
</evidence>
<dbReference type="InterPro" id="IPR036426">
    <property type="entry name" value="Bulb-type_lectin_dom_sf"/>
</dbReference>
<dbReference type="PROSITE" id="PS50927">
    <property type="entry name" value="BULB_LECTIN"/>
    <property type="match status" value="1"/>
</dbReference>
<keyword evidence="12" id="KW-0325">Glycoprotein</keyword>
<dbReference type="InterPro" id="IPR021820">
    <property type="entry name" value="S-locus_recpt_kinase_C"/>
</dbReference>
<name>A0ABR0D554_9LAMI</name>
<organism evidence="19 20">
    <name type="scientific">Penstemon davidsonii</name>
    <dbReference type="NCBI Taxonomy" id="160366"/>
    <lineage>
        <taxon>Eukaryota</taxon>
        <taxon>Viridiplantae</taxon>
        <taxon>Streptophyta</taxon>
        <taxon>Embryophyta</taxon>
        <taxon>Tracheophyta</taxon>
        <taxon>Spermatophyta</taxon>
        <taxon>Magnoliopsida</taxon>
        <taxon>eudicotyledons</taxon>
        <taxon>Gunneridae</taxon>
        <taxon>Pentapetalae</taxon>
        <taxon>asterids</taxon>
        <taxon>lamiids</taxon>
        <taxon>Lamiales</taxon>
        <taxon>Plantaginaceae</taxon>
        <taxon>Cheloneae</taxon>
        <taxon>Penstemon</taxon>
    </lineage>
</organism>
<dbReference type="SMART" id="SM00473">
    <property type="entry name" value="PAN_AP"/>
    <property type="match status" value="1"/>
</dbReference>
<keyword evidence="10 15" id="KW-0472">Membrane</keyword>
<accession>A0ABR0D554</accession>
<sequence>MSRAMDTINTTQTLRDGETMISYDGNFELGFFSPGNTKNRYVGIWYKKVTVRTVVWVANREIPLTNTSGLLKVMEPGLLVLQDEANVTIWSTHTSNFTARTPVAQLLDSGNLVLKDANDDNTDYFIWESFNYPTDTLLPGMKLGWNFVTNLEVYLSSWKSNDDPATGDYTFHCEPSGYPQNVLRKGGVEQYRTGPWNGLRFSGTPNLRKNSIFSFGFVMNKNEVYYHYELLSNSVISRYTLFASGVARRITWIDRTQGWVVYLTYSTDNCDNYRSCGAYGICDVANSPVCGCLNKFLPKDPEGWDRADWSDGCIRRKPLNCSNGDAFLKYSGIKLPDTQHSWYNEIMTLEECKEICSRNCSCMAYTNLDISRGGNGCLLWFDDLVDIKELSAEGQDIYIRMASSELESEGRQREILIVSLSLAMGLILLGVSLMLYTWRRKKIDRQLRRNGRHILEYVHNQTDERHNEDLELPLFDLSTITKATENFSIDKKLGEGGFGPVYKGLLEDGREIAVKRLSRTSHQGVNEFKNEVVCIAKLQHRNLVKLLGCCIQGEEKMLVYEYMTNKSLDLILFDPIKNTLLDWPKRFHIIIGIARGLIYLHQDSRLRIIHRDLKVSNILLDRDMNPKISDFGLARIFGGNETGANTNRVVGTYGYMSPEYAVDGLFSMKSDVFSFGVIVLEIVSGRRNRGFSHRDHHLNLLGHAWILYREGRSLELVESFLGNSCNLSKLLRSIHVGLLCVQHRPEDRPSMSSVVQMLGNEGVLPQAKQPGFFTGRDLMNDETSGSSNVASSTNEMSITLPDGR</sequence>
<dbReference type="Pfam" id="PF11883">
    <property type="entry name" value="DUF3403"/>
    <property type="match status" value="1"/>
</dbReference>
<dbReference type="Pfam" id="PF07714">
    <property type="entry name" value="PK_Tyr_Ser-Thr"/>
    <property type="match status" value="1"/>
</dbReference>
<feature type="transmembrane region" description="Helical" evidence="15">
    <location>
        <begin position="415"/>
        <end position="438"/>
    </location>
</feature>
<dbReference type="Proteomes" id="UP001291926">
    <property type="component" value="Unassembled WGS sequence"/>
</dbReference>
<keyword evidence="20" id="KW-1185">Reference proteome</keyword>
<dbReference type="CDD" id="cd01098">
    <property type="entry name" value="PAN_AP_plant"/>
    <property type="match status" value="1"/>
</dbReference>
<protein>
    <recommendedName>
        <fullName evidence="13">Receptor-like serine/threonine-protein kinase</fullName>
        <ecNumber evidence="13">2.7.11.1</ecNumber>
    </recommendedName>
</protein>
<dbReference type="PIRSF" id="PIRSF000641">
    <property type="entry name" value="SRK"/>
    <property type="match status" value="1"/>
</dbReference>
<dbReference type="EMBL" id="JAYDYQ010002533">
    <property type="protein sequence ID" value="KAK4484402.1"/>
    <property type="molecule type" value="Genomic_DNA"/>
</dbReference>
<feature type="domain" description="Apple" evidence="18">
    <location>
        <begin position="321"/>
        <end position="402"/>
    </location>
</feature>
<dbReference type="PROSITE" id="PS00108">
    <property type="entry name" value="PROTEIN_KINASE_ST"/>
    <property type="match status" value="1"/>
</dbReference>
<evidence type="ECO:0000256" key="4">
    <source>
        <dbReference type="ARBA" id="ARBA00022692"/>
    </source>
</evidence>
<evidence type="ECO:0000259" key="18">
    <source>
        <dbReference type="PROSITE" id="PS50948"/>
    </source>
</evidence>
<dbReference type="InterPro" id="IPR024171">
    <property type="entry name" value="SRK-like_kinase"/>
</dbReference>
<evidence type="ECO:0000259" key="17">
    <source>
        <dbReference type="PROSITE" id="PS50927"/>
    </source>
</evidence>
<dbReference type="Gene3D" id="3.50.4.10">
    <property type="entry name" value="Hepatocyte Growth Factor"/>
    <property type="match status" value="1"/>
</dbReference>
<keyword evidence="7 13" id="KW-0418">Kinase</keyword>
<evidence type="ECO:0000313" key="19">
    <source>
        <dbReference type="EMBL" id="KAK4484402.1"/>
    </source>
</evidence>
<comment type="subcellular location">
    <subcellularLocation>
        <location evidence="1">Membrane</location>
        <topology evidence="1">Single-pass type I membrane protein</topology>
    </subcellularLocation>
</comment>
<dbReference type="SUPFAM" id="SSF56112">
    <property type="entry name" value="Protein kinase-like (PK-like)"/>
    <property type="match status" value="1"/>
</dbReference>
<dbReference type="InterPro" id="IPR003609">
    <property type="entry name" value="Pan_app"/>
</dbReference>
<dbReference type="InterPro" id="IPR000858">
    <property type="entry name" value="S_locus_glycoprot_dom"/>
</dbReference>
<keyword evidence="3 13" id="KW-0808">Transferase</keyword>
<keyword evidence="2 13" id="KW-0723">Serine/threonine-protein kinase</keyword>
<dbReference type="InterPro" id="IPR001480">
    <property type="entry name" value="Bulb-type_lectin_dom"/>
</dbReference>
<dbReference type="SMART" id="SM00108">
    <property type="entry name" value="B_lectin"/>
    <property type="match status" value="1"/>
</dbReference>
<evidence type="ECO:0000256" key="3">
    <source>
        <dbReference type="ARBA" id="ARBA00022679"/>
    </source>
</evidence>
<evidence type="ECO:0000256" key="6">
    <source>
        <dbReference type="ARBA" id="ARBA00022741"/>
    </source>
</evidence>
<evidence type="ECO:0000256" key="9">
    <source>
        <dbReference type="ARBA" id="ARBA00022989"/>
    </source>
</evidence>
<evidence type="ECO:0000256" key="14">
    <source>
        <dbReference type="SAM" id="MobiDB-lite"/>
    </source>
</evidence>
<dbReference type="Pfam" id="PF00954">
    <property type="entry name" value="S_locus_glycop"/>
    <property type="match status" value="1"/>
</dbReference>
<dbReference type="Gene3D" id="1.10.510.10">
    <property type="entry name" value="Transferase(Phosphotransferase) domain 1"/>
    <property type="match status" value="1"/>
</dbReference>
<dbReference type="Gene3D" id="2.90.10.10">
    <property type="entry name" value="Bulb-type lectin domain"/>
    <property type="match status" value="1"/>
</dbReference>
<keyword evidence="4 15" id="KW-0812">Transmembrane</keyword>
<evidence type="ECO:0000256" key="13">
    <source>
        <dbReference type="PIRNR" id="PIRNR000641"/>
    </source>
</evidence>
<feature type="compositionally biased region" description="Polar residues" evidence="14">
    <location>
        <begin position="781"/>
        <end position="797"/>
    </location>
</feature>
<keyword evidence="9 15" id="KW-1133">Transmembrane helix</keyword>
<proteinExistence type="inferred from homology"/>
<keyword evidence="8 13" id="KW-0067">ATP-binding</keyword>
<dbReference type="SMART" id="SM00220">
    <property type="entry name" value="S_TKc"/>
    <property type="match status" value="1"/>
</dbReference>
<evidence type="ECO:0000256" key="2">
    <source>
        <dbReference type="ARBA" id="ARBA00022527"/>
    </source>
</evidence>
<gene>
    <name evidence="19" type="ORF">RD792_006981</name>
</gene>
<evidence type="ECO:0000256" key="10">
    <source>
        <dbReference type="ARBA" id="ARBA00023136"/>
    </source>
</evidence>
<feature type="domain" description="Bulb-type lectin" evidence="17">
    <location>
        <begin position="5"/>
        <end position="127"/>
    </location>
</feature>
<dbReference type="PROSITE" id="PS50011">
    <property type="entry name" value="PROTEIN_KINASE_DOM"/>
    <property type="match status" value="1"/>
</dbReference>
<dbReference type="SUPFAM" id="SSF51110">
    <property type="entry name" value="alpha-D-mannose-specific plant lectins"/>
    <property type="match status" value="1"/>
</dbReference>
<dbReference type="Pfam" id="PF08276">
    <property type="entry name" value="PAN_2"/>
    <property type="match status" value="1"/>
</dbReference>
<dbReference type="EC" id="2.7.11.1" evidence="13"/>
<comment type="caution">
    <text evidence="19">The sequence shown here is derived from an EMBL/GenBank/DDBJ whole genome shotgun (WGS) entry which is preliminary data.</text>
</comment>
<evidence type="ECO:0000256" key="15">
    <source>
        <dbReference type="SAM" id="Phobius"/>
    </source>
</evidence>
<dbReference type="PANTHER" id="PTHR32444:SF183">
    <property type="entry name" value="APPLE DOMAIN-CONTAINING PROTEIN"/>
    <property type="match status" value="1"/>
</dbReference>
<keyword evidence="5" id="KW-0732">Signal</keyword>
<dbReference type="InterPro" id="IPR001245">
    <property type="entry name" value="Ser-Thr/Tyr_kinase_cat_dom"/>
</dbReference>
<dbReference type="InterPro" id="IPR008271">
    <property type="entry name" value="Ser/Thr_kinase_AS"/>
</dbReference>
<keyword evidence="6 13" id="KW-0547">Nucleotide-binding</keyword>
<evidence type="ECO:0000256" key="7">
    <source>
        <dbReference type="ARBA" id="ARBA00022777"/>
    </source>
</evidence>
<dbReference type="CDD" id="cd00028">
    <property type="entry name" value="B_lectin"/>
    <property type="match status" value="1"/>
</dbReference>
<dbReference type="PROSITE" id="PS50948">
    <property type="entry name" value="PAN"/>
    <property type="match status" value="1"/>
</dbReference>
<dbReference type="CDD" id="cd14066">
    <property type="entry name" value="STKc_IRAK"/>
    <property type="match status" value="1"/>
</dbReference>
<evidence type="ECO:0000313" key="20">
    <source>
        <dbReference type="Proteomes" id="UP001291926"/>
    </source>
</evidence>
<evidence type="ECO:0000256" key="8">
    <source>
        <dbReference type="ARBA" id="ARBA00022840"/>
    </source>
</evidence>
<comment type="catalytic activity">
    <reaction evidence="13">
        <text>L-seryl-[protein] + ATP = O-phospho-L-seryl-[protein] + ADP + H(+)</text>
        <dbReference type="Rhea" id="RHEA:17989"/>
        <dbReference type="Rhea" id="RHEA-COMP:9863"/>
        <dbReference type="Rhea" id="RHEA-COMP:11604"/>
        <dbReference type="ChEBI" id="CHEBI:15378"/>
        <dbReference type="ChEBI" id="CHEBI:29999"/>
        <dbReference type="ChEBI" id="CHEBI:30616"/>
        <dbReference type="ChEBI" id="CHEBI:83421"/>
        <dbReference type="ChEBI" id="CHEBI:456216"/>
        <dbReference type="EC" id="2.7.11.1"/>
    </reaction>
</comment>
<comment type="similarity">
    <text evidence="13">Belongs to the protein kinase superfamily. Ser/Thr protein kinase family.</text>
</comment>
<evidence type="ECO:0000256" key="12">
    <source>
        <dbReference type="ARBA" id="ARBA00023180"/>
    </source>
</evidence>
<feature type="region of interest" description="Disordered" evidence="14">
    <location>
        <begin position="777"/>
        <end position="804"/>
    </location>
</feature>
<dbReference type="InterPro" id="IPR011009">
    <property type="entry name" value="Kinase-like_dom_sf"/>
</dbReference>
<comment type="catalytic activity">
    <reaction evidence="13">
        <text>L-threonyl-[protein] + ATP = O-phospho-L-threonyl-[protein] + ADP + H(+)</text>
        <dbReference type="Rhea" id="RHEA:46608"/>
        <dbReference type="Rhea" id="RHEA-COMP:11060"/>
        <dbReference type="Rhea" id="RHEA-COMP:11605"/>
        <dbReference type="ChEBI" id="CHEBI:15378"/>
        <dbReference type="ChEBI" id="CHEBI:30013"/>
        <dbReference type="ChEBI" id="CHEBI:30616"/>
        <dbReference type="ChEBI" id="CHEBI:61977"/>
        <dbReference type="ChEBI" id="CHEBI:456216"/>
        <dbReference type="EC" id="2.7.11.1"/>
    </reaction>
</comment>
<evidence type="ECO:0000256" key="1">
    <source>
        <dbReference type="ARBA" id="ARBA00004479"/>
    </source>
</evidence>
<keyword evidence="11" id="KW-1015">Disulfide bond</keyword>
<feature type="domain" description="Protein kinase" evidence="16">
    <location>
        <begin position="487"/>
        <end position="772"/>
    </location>
</feature>
<evidence type="ECO:0000256" key="5">
    <source>
        <dbReference type="ARBA" id="ARBA00022729"/>
    </source>
</evidence>
<dbReference type="InterPro" id="IPR000719">
    <property type="entry name" value="Prot_kinase_dom"/>
</dbReference>